<dbReference type="AlphaFoldDB" id="A0A9W8XN79"/>
<keyword evidence="2" id="KW-1185">Reference proteome</keyword>
<dbReference type="EMBL" id="JAPEUX010000004">
    <property type="protein sequence ID" value="KAJ4354686.1"/>
    <property type="molecule type" value="Genomic_DNA"/>
</dbReference>
<dbReference type="Proteomes" id="UP001140513">
    <property type="component" value="Unassembled WGS sequence"/>
</dbReference>
<dbReference type="PANTHER" id="PTHR37049:SF5">
    <property type="entry name" value="TAIL SPECIFIC PROTEASE DOMAIN-CONTAINING PROTEIN"/>
    <property type="match status" value="1"/>
</dbReference>
<comment type="caution">
    <text evidence="1">The sequence shown here is derived from an EMBL/GenBank/DDBJ whole genome shotgun (WGS) entry which is preliminary data.</text>
</comment>
<gene>
    <name evidence="1" type="ORF">N0V89_006423</name>
</gene>
<protein>
    <submittedName>
        <fullName evidence="1">Uncharacterized protein</fullName>
    </submittedName>
</protein>
<evidence type="ECO:0000313" key="2">
    <source>
        <dbReference type="Proteomes" id="UP001140513"/>
    </source>
</evidence>
<proteinExistence type="predicted"/>
<dbReference type="OrthoDB" id="27214at2759"/>
<dbReference type="PANTHER" id="PTHR37049">
    <property type="entry name" value="PEPTIDASE S41 FAMILY PROTEIN"/>
    <property type="match status" value="1"/>
</dbReference>
<organism evidence="1 2">
    <name type="scientific">Didymosphaeria variabile</name>
    <dbReference type="NCBI Taxonomy" id="1932322"/>
    <lineage>
        <taxon>Eukaryota</taxon>
        <taxon>Fungi</taxon>
        <taxon>Dikarya</taxon>
        <taxon>Ascomycota</taxon>
        <taxon>Pezizomycotina</taxon>
        <taxon>Dothideomycetes</taxon>
        <taxon>Pleosporomycetidae</taxon>
        <taxon>Pleosporales</taxon>
        <taxon>Massarineae</taxon>
        <taxon>Didymosphaeriaceae</taxon>
        <taxon>Didymosphaeria</taxon>
    </lineage>
</organism>
<dbReference type="RefSeq" id="XP_056072460.1">
    <property type="nucleotide sequence ID" value="XM_056215193.1"/>
</dbReference>
<accession>A0A9W8XN79</accession>
<dbReference type="InterPro" id="IPR052766">
    <property type="entry name" value="S41A_metabolite_peptidase"/>
</dbReference>
<dbReference type="GeneID" id="80909953"/>
<reference evidence="1" key="1">
    <citation type="submission" date="2022-10" db="EMBL/GenBank/DDBJ databases">
        <title>Tapping the CABI collections for fungal endophytes: first genome assemblies for Collariella, Neodidymelliopsis, Ascochyta clinopodiicola, Didymella pomorum, Didymosphaeria variabile, Neocosmospora piperis and Neocucurbitaria cava.</title>
        <authorList>
            <person name="Hill R."/>
        </authorList>
    </citation>
    <scope>NUCLEOTIDE SEQUENCE</scope>
    <source>
        <strain evidence="1">IMI 356815</strain>
    </source>
</reference>
<name>A0A9W8XN79_9PLEO</name>
<evidence type="ECO:0000313" key="1">
    <source>
        <dbReference type="EMBL" id="KAJ4354686.1"/>
    </source>
</evidence>
<sequence length="90" mass="10441">MVLFPDKEPYLATRMRAQDLANELGHLTDDMFRTWDKDPNNNLAEIYYFSSSEWVASNRINPETNRSFADWAEFFGPVQAAGDNYTRIVS</sequence>